<dbReference type="SUPFAM" id="SSF53167">
    <property type="entry name" value="Purine and uridine phosphorylases"/>
    <property type="match status" value="1"/>
</dbReference>
<evidence type="ECO:0000313" key="11">
    <source>
        <dbReference type="EMBL" id="ODN70922.1"/>
    </source>
</evidence>
<dbReference type="InterPro" id="IPR000845">
    <property type="entry name" value="Nucleoside_phosphorylase_d"/>
</dbReference>
<dbReference type="InterPro" id="IPR011268">
    <property type="entry name" value="Purine_phosphorylase"/>
</dbReference>
<dbReference type="Proteomes" id="UP000094622">
    <property type="component" value="Unassembled WGS sequence"/>
</dbReference>
<comment type="function">
    <text evidence="9">The purine nucleoside phosphorylases catalyze the phosphorolytic breakdown of the N-glycosidic bond in the beta-(deoxy)ribonucleoside molecules, with the formation of the corresponding free purine bases and pentose-1-phosphate.</text>
</comment>
<evidence type="ECO:0000256" key="8">
    <source>
        <dbReference type="ARBA" id="ARBA00031036"/>
    </source>
</evidence>
<dbReference type="EC" id="2.4.2.1" evidence="4 9"/>
<dbReference type="PATRIC" id="fig|1439726.3.peg.1866"/>
<comment type="pathway">
    <text evidence="1 9">Purine metabolism; purine nucleoside salvage.</text>
</comment>
<organism evidence="11 12">
    <name type="scientific">Methylobrevis pamukkalensis</name>
    <dbReference type="NCBI Taxonomy" id="1439726"/>
    <lineage>
        <taxon>Bacteria</taxon>
        <taxon>Pseudomonadati</taxon>
        <taxon>Pseudomonadota</taxon>
        <taxon>Alphaproteobacteria</taxon>
        <taxon>Hyphomicrobiales</taxon>
        <taxon>Pleomorphomonadaceae</taxon>
        <taxon>Methylobrevis</taxon>
    </lineage>
</organism>
<evidence type="ECO:0000256" key="9">
    <source>
        <dbReference type="PIRNR" id="PIRNR000477"/>
    </source>
</evidence>
<comment type="similarity">
    <text evidence="2 9">Belongs to the PNP/MTAP phosphorylase family.</text>
</comment>
<comment type="subunit">
    <text evidence="3">Homotrimer.</text>
</comment>
<evidence type="ECO:0000256" key="6">
    <source>
        <dbReference type="ARBA" id="ARBA00022676"/>
    </source>
</evidence>
<dbReference type="InterPro" id="IPR011269">
    <property type="entry name" value="PUNP"/>
</dbReference>
<dbReference type="Gene3D" id="3.40.50.1580">
    <property type="entry name" value="Nucleoside phosphorylase domain"/>
    <property type="match status" value="1"/>
</dbReference>
<keyword evidence="6 9" id="KW-0328">Glycosyltransferase</keyword>
<dbReference type="GO" id="GO:0004731">
    <property type="term" value="F:purine-nucleoside phosphorylase activity"/>
    <property type="evidence" value="ECO:0007669"/>
    <property type="project" value="UniProtKB-EC"/>
</dbReference>
<dbReference type="NCBIfam" id="NF006054">
    <property type="entry name" value="PRK08202.1"/>
    <property type="match status" value="1"/>
</dbReference>
<evidence type="ECO:0000256" key="3">
    <source>
        <dbReference type="ARBA" id="ARBA00011233"/>
    </source>
</evidence>
<reference evidence="11 12" key="1">
    <citation type="submission" date="2016-07" db="EMBL/GenBank/DDBJ databases">
        <title>Draft Genome Sequence of Methylobrevis pamukkalensis PK2.</title>
        <authorList>
            <person name="Vasilenko O.V."/>
            <person name="Doronina N.V."/>
            <person name="Shmareva M.N."/>
            <person name="Tarlachkov S.V."/>
            <person name="Mustakhimov I."/>
            <person name="Trotsenko Y.A."/>
        </authorList>
    </citation>
    <scope>NUCLEOTIDE SEQUENCE [LARGE SCALE GENOMIC DNA]</scope>
    <source>
        <strain evidence="11 12">PK2</strain>
    </source>
</reference>
<dbReference type="NCBIfam" id="TIGR01698">
    <property type="entry name" value="PUNP"/>
    <property type="match status" value="1"/>
</dbReference>
<evidence type="ECO:0000313" key="12">
    <source>
        <dbReference type="Proteomes" id="UP000094622"/>
    </source>
</evidence>
<gene>
    <name evidence="11" type="primary">xapA</name>
    <name evidence="11" type="ORF">A6302_01766</name>
</gene>
<name>A0A1E3H3N4_9HYPH</name>
<dbReference type="UniPathway" id="UPA00606"/>
<feature type="domain" description="Nucleoside phosphorylase" evidence="10">
    <location>
        <begin position="22"/>
        <end position="265"/>
    </location>
</feature>
<dbReference type="CDD" id="cd09009">
    <property type="entry name" value="PNP-EcPNPII_like"/>
    <property type="match status" value="1"/>
</dbReference>
<keyword evidence="7 9" id="KW-0808">Transferase</keyword>
<dbReference type="Pfam" id="PF01048">
    <property type="entry name" value="PNP_UDP_1"/>
    <property type="match status" value="1"/>
</dbReference>
<accession>A0A1E3H3N4</accession>
<dbReference type="OrthoDB" id="1523230at2"/>
<evidence type="ECO:0000256" key="1">
    <source>
        <dbReference type="ARBA" id="ARBA00005058"/>
    </source>
</evidence>
<keyword evidence="12" id="KW-1185">Reference proteome</keyword>
<dbReference type="PIRSF" id="PIRSF000477">
    <property type="entry name" value="PurNPase"/>
    <property type="match status" value="1"/>
</dbReference>
<evidence type="ECO:0000256" key="7">
    <source>
        <dbReference type="ARBA" id="ARBA00022679"/>
    </source>
</evidence>
<dbReference type="RefSeq" id="WP_069306579.1">
    <property type="nucleotide sequence ID" value="NZ_MCRJ01000035.1"/>
</dbReference>
<evidence type="ECO:0000259" key="10">
    <source>
        <dbReference type="Pfam" id="PF01048"/>
    </source>
</evidence>
<protein>
    <recommendedName>
        <fullName evidence="5 9">Purine nucleoside phosphorylase</fullName>
        <ecNumber evidence="4 9">2.4.2.1</ecNumber>
    </recommendedName>
    <alternativeName>
        <fullName evidence="8 9">Inosine-guanosine phosphorylase</fullName>
    </alternativeName>
</protein>
<dbReference type="InterPro" id="IPR035994">
    <property type="entry name" value="Nucleoside_phosphorylase_sf"/>
</dbReference>
<sequence length="277" mass="29283">MTTHLGTVAANQIMELRPAAYKVGLVLGSGLGDFAASVEDAVHVPFARLQGFPMSTVSGHAGEMIVGRIAGVDVVVMSGRLHYYEQGDAATMRAPIETFAALGCSALVLTNSAGSLDPDMGPGELMLVNDHINFAGINPLFRETSDRRFVGMVNAYDEELAGLFRQAAVAEQVRLHEGVYMWFSGPSFETKAEIRAARILGADAVGMSTVPEVILGRFFDMRVAAISTITNLAAGMTGDELSHAETKAVAPQGAEKLARILPRVIAAYAGERSQAAA</sequence>
<dbReference type="AlphaFoldDB" id="A0A1E3H3N4"/>
<dbReference type="PANTHER" id="PTHR11904">
    <property type="entry name" value="METHYLTHIOADENOSINE/PURINE NUCLEOSIDE PHOSPHORYLASE"/>
    <property type="match status" value="1"/>
</dbReference>
<proteinExistence type="inferred from homology"/>
<comment type="caution">
    <text evidence="11">The sequence shown here is derived from an EMBL/GenBank/DDBJ whole genome shotgun (WGS) entry which is preliminary data.</text>
</comment>
<dbReference type="GO" id="GO:0005737">
    <property type="term" value="C:cytoplasm"/>
    <property type="evidence" value="ECO:0007669"/>
    <property type="project" value="TreeGrafter"/>
</dbReference>
<evidence type="ECO:0000256" key="2">
    <source>
        <dbReference type="ARBA" id="ARBA00006751"/>
    </source>
</evidence>
<dbReference type="EMBL" id="MCRJ01000035">
    <property type="protein sequence ID" value="ODN70922.1"/>
    <property type="molecule type" value="Genomic_DNA"/>
</dbReference>
<dbReference type="PANTHER" id="PTHR11904:SF9">
    <property type="entry name" value="PURINE NUCLEOSIDE PHOSPHORYLASE-RELATED"/>
    <property type="match status" value="1"/>
</dbReference>
<dbReference type="GO" id="GO:0009116">
    <property type="term" value="P:nucleoside metabolic process"/>
    <property type="evidence" value="ECO:0007669"/>
    <property type="project" value="InterPro"/>
</dbReference>
<evidence type="ECO:0000256" key="5">
    <source>
        <dbReference type="ARBA" id="ARBA00013834"/>
    </source>
</evidence>
<dbReference type="NCBIfam" id="TIGR01697">
    <property type="entry name" value="PNPH-PUNA-XAPA"/>
    <property type="match status" value="1"/>
</dbReference>
<evidence type="ECO:0000256" key="4">
    <source>
        <dbReference type="ARBA" id="ARBA00011886"/>
    </source>
</evidence>